<evidence type="ECO:0000313" key="2">
    <source>
        <dbReference type="EMBL" id="MDD7969719.1"/>
    </source>
</evidence>
<protein>
    <submittedName>
        <fullName evidence="2">Antibiotic biosynthesis monooxygenase</fullName>
    </submittedName>
</protein>
<accession>A0ABT5T3L7</accession>
<dbReference type="EMBL" id="JAQZSM010000001">
    <property type="protein sequence ID" value="MDD7969719.1"/>
    <property type="molecule type" value="Genomic_DNA"/>
</dbReference>
<dbReference type="InterPro" id="IPR011008">
    <property type="entry name" value="Dimeric_a/b-barrel"/>
</dbReference>
<keyword evidence="2" id="KW-0560">Oxidoreductase</keyword>
<name>A0ABT5T3L7_9RHOB</name>
<gene>
    <name evidence="2" type="ORF">PUT78_01285</name>
</gene>
<comment type="caution">
    <text evidence="2">The sequence shown here is derived from an EMBL/GenBank/DDBJ whole genome shotgun (WGS) entry which is preliminary data.</text>
</comment>
<dbReference type="Gene3D" id="3.30.70.100">
    <property type="match status" value="1"/>
</dbReference>
<dbReference type="GO" id="GO:0004497">
    <property type="term" value="F:monooxygenase activity"/>
    <property type="evidence" value="ECO:0007669"/>
    <property type="project" value="UniProtKB-KW"/>
</dbReference>
<keyword evidence="2" id="KW-0503">Monooxygenase</keyword>
<keyword evidence="3" id="KW-1185">Reference proteome</keyword>
<feature type="domain" description="ABM" evidence="1">
    <location>
        <begin position="10"/>
        <end position="100"/>
    </location>
</feature>
<evidence type="ECO:0000313" key="3">
    <source>
        <dbReference type="Proteomes" id="UP001431784"/>
    </source>
</evidence>
<organism evidence="2 3">
    <name type="scientific">Roseinatronobacter alkalisoli</name>
    <dbReference type="NCBI Taxonomy" id="3028235"/>
    <lineage>
        <taxon>Bacteria</taxon>
        <taxon>Pseudomonadati</taxon>
        <taxon>Pseudomonadota</taxon>
        <taxon>Alphaproteobacteria</taxon>
        <taxon>Rhodobacterales</taxon>
        <taxon>Paracoccaceae</taxon>
        <taxon>Roseinatronobacter</taxon>
    </lineage>
</organism>
<dbReference type="PROSITE" id="PS51725">
    <property type="entry name" value="ABM"/>
    <property type="match status" value="1"/>
</dbReference>
<sequence length="113" mass="12512">MQITASTDGQTVISTFEMTPGTCSDVLDALQDAYEKVIRFQPGFMGGAIHVNDAQTRVATYSRWRARTDFQAMLRTPEMRERNREIAKLCARFEPVLYDVAAVISPGAPGEAP</sequence>
<dbReference type="RefSeq" id="WP_274350204.1">
    <property type="nucleotide sequence ID" value="NZ_JAQZSM010000001.1"/>
</dbReference>
<proteinExistence type="predicted"/>
<dbReference type="SUPFAM" id="SSF54909">
    <property type="entry name" value="Dimeric alpha+beta barrel"/>
    <property type="match status" value="1"/>
</dbReference>
<dbReference type="Pfam" id="PF03992">
    <property type="entry name" value="ABM"/>
    <property type="match status" value="1"/>
</dbReference>
<evidence type="ECO:0000259" key="1">
    <source>
        <dbReference type="PROSITE" id="PS51725"/>
    </source>
</evidence>
<dbReference type="Proteomes" id="UP001431784">
    <property type="component" value="Unassembled WGS sequence"/>
</dbReference>
<reference evidence="2" key="1">
    <citation type="submission" date="2023-02" db="EMBL/GenBank/DDBJ databases">
        <title>Description of Roseinatronobacter alkalisoli sp. nov., an alkaliphilic bacerium isolated from soda soil.</title>
        <authorList>
            <person name="Wei W."/>
        </authorList>
    </citation>
    <scope>NUCLEOTIDE SEQUENCE</scope>
    <source>
        <strain evidence="2">HJB301</strain>
    </source>
</reference>
<dbReference type="InterPro" id="IPR007138">
    <property type="entry name" value="ABM_dom"/>
</dbReference>